<reference evidence="3" key="1">
    <citation type="submission" date="2014-09" db="EMBL/GenBank/DDBJ databases">
        <authorList>
            <person name="Sharma Rahul"/>
            <person name="Thines Marco"/>
        </authorList>
    </citation>
    <scope>NUCLEOTIDE SEQUENCE [LARGE SCALE GENOMIC DNA]</scope>
</reference>
<proteinExistence type="predicted"/>
<feature type="compositionally biased region" description="Basic residues" evidence="1">
    <location>
        <begin position="32"/>
        <end position="44"/>
    </location>
</feature>
<sequence length="155" mass="18613">MEIFRLLNGPVYDSEIQKRVRKGSSLSTDVKNRRKRRSSLKRLRDKNQRDIDSSLLLNLTLDVNNLRQQVHDCIMFKTIREMRLLVAREQFQARSLRLVDNFFHIFRHGHPGTFSATEESFLSMIIPENLVVRGHRRSRVEFLELWRQYKQLFKV</sequence>
<dbReference type="EMBL" id="CCYD01002371">
    <property type="protein sequence ID" value="CEG47161.1"/>
    <property type="molecule type" value="Genomic_DNA"/>
</dbReference>
<dbReference type="RefSeq" id="XP_036263402.1">
    <property type="nucleotide sequence ID" value="XM_036407148.1"/>
</dbReference>
<organism evidence="2 3">
    <name type="scientific">Plasmopara halstedii</name>
    <name type="common">Downy mildew of sunflower</name>
    <dbReference type="NCBI Taxonomy" id="4781"/>
    <lineage>
        <taxon>Eukaryota</taxon>
        <taxon>Sar</taxon>
        <taxon>Stramenopiles</taxon>
        <taxon>Oomycota</taxon>
        <taxon>Peronosporomycetes</taxon>
        <taxon>Peronosporales</taxon>
        <taxon>Peronosporaceae</taxon>
        <taxon>Plasmopara</taxon>
    </lineage>
</organism>
<accession>A0A0P1B0W8</accession>
<keyword evidence="3" id="KW-1185">Reference proteome</keyword>
<feature type="region of interest" description="Disordered" evidence="1">
    <location>
        <begin position="23"/>
        <end position="44"/>
    </location>
</feature>
<evidence type="ECO:0000256" key="1">
    <source>
        <dbReference type="SAM" id="MobiDB-lite"/>
    </source>
</evidence>
<dbReference type="OrthoDB" id="166332at2759"/>
<evidence type="ECO:0000313" key="3">
    <source>
        <dbReference type="Proteomes" id="UP000054928"/>
    </source>
</evidence>
<name>A0A0P1B0W8_PLAHL</name>
<dbReference type="GeneID" id="59052820"/>
<evidence type="ECO:0000313" key="2">
    <source>
        <dbReference type="EMBL" id="CEG47161.1"/>
    </source>
</evidence>
<dbReference type="AlphaFoldDB" id="A0A0P1B0W8"/>
<protein>
    <submittedName>
        <fullName evidence="2">Uncharacterized protein</fullName>
    </submittedName>
</protein>
<dbReference type="Proteomes" id="UP000054928">
    <property type="component" value="Unassembled WGS sequence"/>
</dbReference>